<evidence type="ECO:0000256" key="4">
    <source>
        <dbReference type="ARBA" id="ARBA00012417"/>
    </source>
</evidence>
<sequence>MEARQKCPGLIMVPPQYEQYLKYSKLTREIYQRYTDQVEPYGMDECWLDVTGSLGVCGSALSIAEEIRRTTREELGLTVSIGVSYNKIFAKLGSDMKKPDAITVINRCDYQEKVWPLPVSDLFYVGRATDKKLSRYGIRTIGELARAPRDFLKSTLGKNGEMLWFFANGEDLSRVMPNDFQSPVKSIGHGTTCISDLETNDEVWKVMLHLTQDISHRLRVHDMKANGVQITVKDNTLSYRQYQTQLPMATQSPMEIASAARHLFENNYDWHTFVRAVTVRAINLEPKFMPQQLMLFDDAARRARLEKLDDTIETIRGRFGKWSIYSASLLGSMKTSGDSSHEVIMPGIMYA</sequence>
<dbReference type="EMBL" id="JANPWE010000019">
    <property type="protein sequence ID" value="MCR6547185.1"/>
    <property type="molecule type" value="Genomic_DNA"/>
</dbReference>
<protein>
    <recommendedName>
        <fullName evidence="4">DNA-directed DNA polymerase</fullName>
        <ecNumber evidence="4">2.7.7.7</ecNumber>
    </recommendedName>
</protein>
<evidence type="ECO:0000256" key="10">
    <source>
        <dbReference type="ARBA" id="ARBA00022723"/>
    </source>
</evidence>
<evidence type="ECO:0000259" key="17">
    <source>
        <dbReference type="PROSITE" id="PS50173"/>
    </source>
</evidence>
<dbReference type="InterPro" id="IPR022880">
    <property type="entry name" value="DNApol_IV"/>
</dbReference>
<evidence type="ECO:0000256" key="7">
    <source>
        <dbReference type="ARBA" id="ARBA00022679"/>
    </source>
</evidence>
<keyword evidence="6" id="KW-0963">Cytoplasm</keyword>
<keyword evidence="10" id="KW-0479">Metal-binding</keyword>
<comment type="similarity">
    <text evidence="3">Belongs to the DNA polymerase type-Y family.</text>
</comment>
<dbReference type="InterPro" id="IPR036775">
    <property type="entry name" value="DNA_pol_Y-fam_lit_finger_sf"/>
</dbReference>
<dbReference type="InterPro" id="IPR001126">
    <property type="entry name" value="UmuC"/>
</dbReference>
<keyword evidence="19" id="KW-1185">Reference proteome</keyword>
<gene>
    <name evidence="18" type="ORF">NVS47_16995</name>
</gene>
<evidence type="ECO:0000256" key="5">
    <source>
        <dbReference type="ARBA" id="ARBA00022457"/>
    </source>
</evidence>
<dbReference type="RefSeq" id="WP_257914300.1">
    <property type="nucleotide sequence ID" value="NZ_JANPWE010000019.1"/>
</dbReference>
<dbReference type="Gene3D" id="1.10.150.20">
    <property type="entry name" value="5' to 3' exonuclease, C-terminal subdomain"/>
    <property type="match status" value="1"/>
</dbReference>
<keyword evidence="11" id="KW-0227">DNA damage</keyword>
<dbReference type="Pfam" id="PF21999">
    <property type="entry name" value="IMS_HHH_1"/>
    <property type="match status" value="1"/>
</dbReference>
<evidence type="ECO:0000256" key="15">
    <source>
        <dbReference type="ARBA" id="ARBA00023204"/>
    </source>
</evidence>
<dbReference type="Pfam" id="PF00817">
    <property type="entry name" value="IMS"/>
    <property type="match status" value="1"/>
</dbReference>
<dbReference type="PANTHER" id="PTHR11076">
    <property type="entry name" value="DNA REPAIR POLYMERASE UMUC / TRANSFERASE FAMILY MEMBER"/>
    <property type="match status" value="1"/>
</dbReference>
<accession>A0ABT1Y8F7</accession>
<dbReference type="Gene3D" id="3.40.1170.60">
    <property type="match status" value="1"/>
</dbReference>
<keyword evidence="15" id="KW-0234">DNA repair</keyword>
<organism evidence="18 19">
    <name type="scientific">Dehalobacterium formicoaceticum</name>
    <dbReference type="NCBI Taxonomy" id="51515"/>
    <lineage>
        <taxon>Bacteria</taxon>
        <taxon>Bacillati</taxon>
        <taxon>Bacillota</taxon>
        <taxon>Clostridia</taxon>
        <taxon>Eubacteriales</taxon>
        <taxon>Peptococcaceae</taxon>
        <taxon>Dehalobacterium</taxon>
    </lineage>
</organism>
<dbReference type="PROSITE" id="PS50173">
    <property type="entry name" value="UMUC"/>
    <property type="match status" value="1"/>
</dbReference>
<dbReference type="InterPro" id="IPR043128">
    <property type="entry name" value="Rev_trsase/Diguanyl_cyclase"/>
</dbReference>
<dbReference type="SUPFAM" id="SSF56672">
    <property type="entry name" value="DNA/RNA polymerases"/>
    <property type="match status" value="1"/>
</dbReference>
<keyword evidence="8" id="KW-0548">Nucleotidyltransferase</keyword>
<dbReference type="Proteomes" id="UP001524944">
    <property type="component" value="Unassembled WGS sequence"/>
</dbReference>
<keyword evidence="12" id="KW-0460">Magnesium</keyword>
<evidence type="ECO:0000313" key="19">
    <source>
        <dbReference type="Proteomes" id="UP001524944"/>
    </source>
</evidence>
<evidence type="ECO:0000256" key="8">
    <source>
        <dbReference type="ARBA" id="ARBA00022695"/>
    </source>
</evidence>
<comment type="caution">
    <text evidence="18">The sequence shown here is derived from an EMBL/GenBank/DDBJ whole genome shotgun (WGS) entry which is preliminary data.</text>
</comment>
<evidence type="ECO:0000256" key="12">
    <source>
        <dbReference type="ARBA" id="ARBA00022842"/>
    </source>
</evidence>
<dbReference type="InterPro" id="IPR043502">
    <property type="entry name" value="DNA/RNA_pol_sf"/>
</dbReference>
<reference evidence="18 19" key="1">
    <citation type="submission" date="2022-08" db="EMBL/GenBank/DDBJ databases">
        <title>Proteogenomics of the novel Dehalobacterium formicoaceticum strain EZ94 highlights a key role of methyltransferases during anaerobic dichloromethane degradation.</title>
        <authorList>
            <person name="Wasmund K."/>
        </authorList>
    </citation>
    <scope>NUCLEOTIDE SEQUENCE [LARGE SCALE GENOMIC DNA]</scope>
    <source>
        <strain evidence="18 19">EZ94</strain>
    </source>
</reference>
<evidence type="ECO:0000256" key="1">
    <source>
        <dbReference type="ARBA" id="ARBA00001946"/>
    </source>
</evidence>
<keyword evidence="7" id="KW-0808">Transferase</keyword>
<dbReference type="CDD" id="cd03586">
    <property type="entry name" value="PolY_Pol_IV_kappa"/>
    <property type="match status" value="1"/>
</dbReference>
<dbReference type="Gene3D" id="3.30.1490.100">
    <property type="entry name" value="DNA polymerase, Y-family, little finger domain"/>
    <property type="match status" value="1"/>
</dbReference>
<evidence type="ECO:0000256" key="16">
    <source>
        <dbReference type="ARBA" id="ARBA00049244"/>
    </source>
</evidence>
<dbReference type="InterPro" id="IPR053848">
    <property type="entry name" value="IMS_HHH_1"/>
</dbReference>
<feature type="domain" description="UmuC" evidence="17">
    <location>
        <begin position="1"/>
        <end position="126"/>
    </location>
</feature>
<dbReference type="InterPro" id="IPR017961">
    <property type="entry name" value="DNA_pol_Y-fam_little_finger"/>
</dbReference>
<dbReference type="Pfam" id="PF11799">
    <property type="entry name" value="IMS_C"/>
    <property type="match status" value="1"/>
</dbReference>
<evidence type="ECO:0000256" key="6">
    <source>
        <dbReference type="ARBA" id="ARBA00022490"/>
    </source>
</evidence>
<keyword evidence="9" id="KW-0235">DNA replication</keyword>
<proteinExistence type="inferred from homology"/>
<evidence type="ECO:0000256" key="3">
    <source>
        <dbReference type="ARBA" id="ARBA00010945"/>
    </source>
</evidence>
<evidence type="ECO:0000256" key="11">
    <source>
        <dbReference type="ARBA" id="ARBA00022763"/>
    </source>
</evidence>
<keyword evidence="5" id="KW-0515">Mutator protein</keyword>
<comment type="cofactor">
    <cofactor evidence="1">
        <name>Mg(2+)</name>
        <dbReference type="ChEBI" id="CHEBI:18420"/>
    </cofactor>
</comment>
<dbReference type="EC" id="2.7.7.7" evidence="4"/>
<name>A0ABT1Y8F7_9FIRM</name>
<dbReference type="Gene3D" id="3.30.70.270">
    <property type="match status" value="1"/>
</dbReference>
<evidence type="ECO:0000256" key="13">
    <source>
        <dbReference type="ARBA" id="ARBA00022932"/>
    </source>
</evidence>
<comment type="catalytic activity">
    <reaction evidence="16">
        <text>DNA(n) + a 2'-deoxyribonucleoside 5'-triphosphate = DNA(n+1) + diphosphate</text>
        <dbReference type="Rhea" id="RHEA:22508"/>
        <dbReference type="Rhea" id="RHEA-COMP:17339"/>
        <dbReference type="Rhea" id="RHEA-COMP:17340"/>
        <dbReference type="ChEBI" id="CHEBI:33019"/>
        <dbReference type="ChEBI" id="CHEBI:61560"/>
        <dbReference type="ChEBI" id="CHEBI:173112"/>
        <dbReference type="EC" id="2.7.7.7"/>
    </reaction>
</comment>
<evidence type="ECO:0000256" key="2">
    <source>
        <dbReference type="ARBA" id="ARBA00004496"/>
    </source>
</evidence>
<dbReference type="SUPFAM" id="SSF100879">
    <property type="entry name" value="Lesion bypass DNA polymerase (Y-family), little finger domain"/>
    <property type="match status" value="1"/>
</dbReference>
<evidence type="ECO:0000256" key="9">
    <source>
        <dbReference type="ARBA" id="ARBA00022705"/>
    </source>
</evidence>
<evidence type="ECO:0000313" key="18">
    <source>
        <dbReference type="EMBL" id="MCR6547185.1"/>
    </source>
</evidence>
<keyword evidence="13" id="KW-0239">DNA-directed DNA polymerase</keyword>
<keyword evidence="14" id="KW-0238">DNA-binding</keyword>
<dbReference type="PANTHER" id="PTHR11076:SF35">
    <property type="entry name" value="DNA REPAIR PROTEIN HOMOLOG YOBH"/>
    <property type="match status" value="1"/>
</dbReference>
<evidence type="ECO:0000256" key="14">
    <source>
        <dbReference type="ARBA" id="ARBA00023125"/>
    </source>
</evidence>
<dbReference type="InterPro" id="IPR050116">
    <property type="entry name" value="DNA_polymerase-Y"/>
</dbReference>
<comment type="subcellular location">
    <subcellularLocation>
        <location evidence="2">Cytoplasm</location>
    </subcellularLocation>
</comment>